<feature type="transmembrane region" description="Helical" evidence="1">
    <location>
        <begin position="51"/>
        <end position="72"/>
    </location>
</feature>
<name>A0ABS6SY67_9RHOB</name>
<evidence type="ECO:0000313" key="2">
    <source>
        <dbReference type="EMBL" id="MBV7377892.1"/>
    </source>
</evidence>
<organism evidence="2 3">
    <name type="scientific">Maritimibacter dapengensis</name>
    <dbReference type="NCBI Taxonomy" id="2836868"/>
    <lineage>
        <taxon>Bacteria</taxon>
        <taxon>Pseudomonadati</taxon>
        <taxon>Pseudomonadota</taxon>
        <taxon>Alphaproteobacteria</taxon>
        <taxon>Rhodobacterales</taxon>
        <taxon>Roseobacteraceae</taxon>
        <taxon>Maritimibacter</taxon>
    </lineage>
</organism>
<protein>
    <submittedName>
        <fullName evidence="2">Uncharacterized protein</fullName>
    </submittedName>
</protein>
<proteinExistence type="predicted"/>
<accession>A0ABS6SY67</accession>
<sequence length="124" mass="14469">MVDINQQDFHSRLYRIERTHRNLSSGYVRLEERNGLLVPVRRVRSRRGFPWRGLFLVLIAFLVFKASLLAQIGPVRYVEHHSKLEQGSIVEQMGAWALRPDPATVYISEKIAPYLRQLTQLITI</sequence>
<dbReference type="RefSeq" id="WP_218390756.1">
    <property type="nucleotide sequence ID" value="NZ_JAHUZE010000001.1"/>
</dbReference>
<dbReference type="EMBL" id="JAHUZE010000001">
    <property type="protein sequence ID" value="MBV7377892.1"/>
    <property type="molecule type" value="Genomic_DNA"/>
</dbReference>
<evidence type="ECO:0000256" key="1">
    <source>
        <dbReference type="SAM" id="Phobius"/>
    </source>
</evidence>
<keyword evidence="3" id="KW-1185">Reference proteome</keyword>
<evidence type="ECO:0000313" key="3">
    <source>
        <dbReference type="Proteomes" id="UP000756530"/>
    </source>
</evidence>
<keyword evidence="1" id="KW-0472">Membrane</keyword>
<keyword evidence="1" id="KW-1133">Transmembrane helix</keyword>
<gene>
    <name evidence="2" type="ORF">KJP28_03065</name>
</gene>
<comment type="caution">
    <text evidence="2">The sequence shown here is derived from an EMBL/GenBank/DDBJ whole genome shotgun (WGS) entry which is preliminary data.</text>
</comment>
<keyword evidence="1" id="KW-0812">Transmembrane</keyword>
<dbReference type="Proteomes" id="UP000756530">
    <property type="component" value="Unassembled WGS sequence"/>
</dbReference>
<reference evidence="2 3" key="1">
    <citation type="submission" date="2021-05" db="EMBL/GenBank/DDBJ databases">
        <title>Culturable bacteria isolated from Daya Bay.</title>
        <authorList>
            <person name="Zheng W."/>
            <person name="Yu S."/>
            <person name="Huang Y."/>
        </authorList>
    </citation>
    <scope>NUCLEOTIDE SEQUENCE [LARGE SCALE GENOMIC DNA]</scope>
    <source>
        <strain evidence="2 3">DP4N28-5</strain>
    </source>
</reference>